<sequence>MKWIKAEGVEFKYIFPNDKNFTEVEFLFKTKIIDSYYNMPLLRDNDLPDELYKIIQNGNNTRLAIFKRPQFPKNQKENITFYDAPYCIVWPNYDIDLNVLDQKVINDTFNDQDFINSIKTYIQRVVCFTCHQEYVSLVIDPGAIYIILDKSGKPDSSKLDLLEKKLHRVNLKKCPNCSSSFTIYVAKILYKCEDKKFTW</sequence>
<dbReference type="EMBL" id="FMBA01000103">
    <property type="protein sequence ID" value="SCC34349.1"/>
    <property type="molecule type" value="Genomic_DNA"/>
</dbReference>
<protein>
    <submittedName>
        <fullName evidence="1">Uncharacterized protein</fullName>
    </submittedName>
</protein>
<keyword evidence="2" id="KW-1185">Reference proteome</keyword>
<evidence type="ECO:0000313" key="1">
    <source>
        <dbReference type="EMBL" id="SCC34349.1"/>
    </source>
</evidence>
<dbReference type="RefSeq" id="WP_091126234.1">
    <property type="nucleotide sequence ID" value="NZ_FMBA01000103.1"/>
</dbReference>
<name>A0A1C4DSL9_9GAMM</name>
<evidence type="ECO:0000313" key="2">
    <source>
        <dbReference type="Proteomes" id="UP000199698"/>
    </source>
</evidence>
<gene>
    <name evidence="1" type="ORF">GA0061080_11031</name>
</gene>
<reference evidence="2" key="1">
    <citation type="submission" date="2016-08" db="EMBL/GenBank/DDBJ databases">
        <authorList>
            <person name="Varghese N."/>
            <person name="Submissions Spin"/>
        </authorList>
    </citation>
    <scope>NUCLEOTIDE SEQUENCE [LARGE SCALE GENOMIC DNA]</scope>
    <source>
        <strain evidence="2">R-53144</strain>
    </source>
</reference>
<dbReference type="AlphaFoldDB" id="A0A1C4DSL9"/>
<proteinExistence type="predicted"/>
<accession>A0A1C4DSL9</accession>
<organism evidence="1 2">
    <name type="scientific">Gilliamella intestini</name>
    <dbReference type="NCBI Taxonomy" id="1798183"/>
    <lineage>
        <taxon>Bacteria</taxon>
        <taxon>Pseudomonadati</taxon>
        <taxon>Pseudomonadota</taxon>
        <taxon>Gammaproteobacteria</taxon>
        <taxon>Orbales</taxon>
        <taxon>Orbaceae</taxon>
        <taxon>Gilliamella</taxon>
    </lineage>
</organism>
<dbReference type="OrthoDB" id="7077297at2"/>
<dbReference type="Proteomes" id="UP000199698">
    <property type="component" value="Unassembled WGS sequence"/>
</dbReference>